<dbReference type="EMBL" id="JBHUEJ010000021">
    <property type="protein sequence ID" value="MFD1711216.1"/>
    <property type="molecule type" value="Genomic_DNA"/>
</dbReference>
<feature type="compositionally biased region" description="Pro residues" evidence="1">
    <location>
        <begin position="14"/>
        <end position="24"/>
    </location>
</feature>
<dbReference type="SUPFAM" id="SSF54106">
    <property type="entry name" value="LysM domain"/>
    <property type="match status" value="1"/>
</dbReference>
<evidence type="ECO:0000259" key="2">
    <source>
        <dbReference type="PROSITE" id="PS51782"/>
    </source>
</evidence>
<dbReference type="CDD" id="cd00118">
    <property type="entry name" value="LysM"/>
    <property type="match status" value="1"/>
</dbReference>
<sequence>MTTPVTEAPQRPVAAPPPPPPPPPPRKDVDPAVRQPELHQGKPDVPPPEHYVRHTVEQGENLTEIARRYQTDVPMLKTANPQIGDGNQIEIGQEINVPIGADYGREPTRDVVEPGQTLTELARQHPGVSAQDIAGANRHEIPNANAVRAGQEVWVPGQTRATPLEQKVQATDAAVADLGRAQRAYDELPADTNRAARDEVHQGVTAAEGKLKTAVQSELDERVRTTLPPGAKPSEADYAAAGKQLKDRYQADAPASRQLDTALTRLADDRYRASPAGQAEAIIDKARAAGDAPAQVKALQEGVQTAPPEVRDAVLASPKREQLLQDAANWAMDPLAGGDAKKADEKARKEFNGAGQQVPIAKTMERLELLTRGIDPALATALTAKTLPTLGRYVESYRNESGGNPFGPSGMANMLKVLDRGADTPAGKANLESMAKLGVNDRDAIRLHVSQGGSPAYAVALSKQPGVDAASVVQQAYDGIASRRSEITETAKQYSEHMSELGWLVDNYAGSMTPEQLEKAVADYTKSKGPEWEAKGKALQDKLASQGESLQSQLATLGQLPPNAPGRDKALADVLNDPAVALSLKTAWDKKPALLDGKSGDDLLHLLADPTVRGSTKLTDAGRKLIAQAGTSFVQAQINQFKDFKPGDAASAARLDRAMARLESPAFAKYLGVKQDDLKSAVAELRKLTPQAGDTVEVAARRLKDFNEFLSSDGGLGKNMGLQLKDPVTGKPGLYEGKEGLKAFDKSTLAGQLLRGAGVALAGVGLAGSTVVAAGDQSPDRIAKVLVDAAGLANRVTEFRIGTGAVADEGAAKIVGGKVAGRVLGAVASGFDFIAAGRAFGEGDGVSGTLYAAGGVGGVMTSVAAAGVWGGPVAWAGIALIGISAAGLMVWQHHKQVTAHEFDNDGGASARFIQHIGQDADGKGGVSEAAARALTDQSGEGYSVVPLLNRYAELKGLKLEDPAQQRKFVDWINQLSPQQLGQMRDHMHRTLDKTDGDVGQVKATQSNDGDWEPTTEVSTESGSVFVENGPTSTAQIDKLLRSLGAPTLAG</sequence>
<dbReference type="SMART" id="SM00257">
    <property type="entry name" value="LysM"/>
    <property type="match status" value="2"/>
</dbReference>
<dbReference type="RefSeq" id="WP_147913935.1">
    <property type="nucleotide sequence ID" value="NZ_JBHUEJ010000021.1"/>
</dbReference>
<comment type="caution">
    <text evidence="3">The sequence shown here is derived from an EMBL/GenBank/DDBJ whole genome shotgun (WGS) entry which is preliminary data.</text>
</comment>
<dbReference type="Gene3D" id="3.10.350.10">
    <property type="entry name" value="LysM domain"/>
    <property type="match status" value="2"/>
</dbReference>
<dbReference type="InterPro" id="IPR036779">
    <property type="entry name" value="LysM_dom_sf"/>
</dbReference>
<feature type="domain" description="LysM" evidence="2">
    <location>
        <begin position="52"/>
        <end position="97"/>
    </location>
</feature>
<feature type="compositionally biased region" description="Basic and acidic residues" evidence="1">
    <location>
        <begin position="25"/>
        <end position="42"/>
    </location>
</feature>
<protein>
    <submittedName>
        <fullName evidence="3">LysM peptidoglycan-binding domain-containing protein</fullName>
    </submittedName>
</protein>
<feature type="region of interest" description="Disordered" evidence="1">
    <location>
        <begin position="1"/>
        <end position="51"/>
    </location>
</feature>
<reference evidence="4" key="1">
    <citation type="journal article" date="2019" name="Int. J. Syst. Evol. Microbiol.">
        <title>The Global Catalogue of Microorganisms (GCM) 10K type strain sequencing project: providing services to taxonomists for standard genome sequencing and annotation.</title>
        <authorList>
            <consortium name="The Broad Institute Genomics Platform"/>
            <consortium name="The Broad Institute Genome Sequencing Center for Infectious Disease"/>
            <person name="Wu L."/>
            <person name="Ma J."/>
        </authorList>
    </citation>
    <scope>NUCLEOTIDE SEQUENCE [LARGE SCALE GENOMIC DNA]</scope>
    <source>
        <strain evidence="4">LMG 29247</strain>
    </source>
</reference>
<name>A0ABW4KVG2_9BURK</name>
<evidence type="ECO:0000313" key="3">
    <source>
        <dbReference type="EMBL" id="MFD1711216.1"/>
    </source>
</evidence>
<evidence type="ECO:0000313" key="4">
    <source>
        <dbReference type="Proteomes" id="UP001597304"/>
    </source>
</evidence>
<gene>
    <name evidence="3" type="ORF">ACFSF0_11390</name>
</gene>
<dbReference type="InterPro" id="IPR018392">
    <property type="entry name" value="LysM"/>
</dbReference>
<accession>A0ABW4KVG2</accession>
<dbReference type="PROSITE" id="PS51782">
    <property type="entry name" value="LYSM"/>
    <property type="match status" value="2"/>
</dbReference>
<feature type="region of interest" description="Disordered" evidence="1">
    <location>
        <begin position="992"/>
        <end position="1016"/>
    </location>
</feature>
<dbReference type="Proteomes" id="UP001597304">
    <property type="component" value="Unassembled WGS sequence"/>
</dbReference>
<keyword evidence="4" id="KW-1185">Reference proteome</keyword>
<organism evidence="3 4">
    <name type="scientific">Ottowia flava</name>
    <dbReference type="NCBI Taxonomy" id="2675430"/>
    <lineage>
        <taxon>Bacteria</taxon>
        <taxon>Pseudomonadati</taxon>
        <taxon>Pseudomonadota</taxon>
        <taxon>Betaproteobacteria</taxon>
        <taxon>Burkholderiales</taxon>
        <taxon>Comamonadaceae</taxon>
        <taxon>Ottowia</taxon>
    </lineage>
</organism>
<feature type="domain" description="LysM" evidence="2">
    <location>
        <begin position="108"/>
        <end position="155"/>
    </location>
</feature>
<dbReference type="PANTHER" id="PTHR33734:SF22">
    <property type="entry name" value="MEMBRANE-BOUND LYTIC MUREIN TRANSGLYCOSYLASE D"/>
    <property type="match status" value="1"/>
</dbReference>
<dbReference type="Pfam" id="PF01476">
    <property type="entry name" value="LysM"/>
    <property type="match status" value="2"/>
</dbReference>
<evidence type="ECO:0000256" key="1">
    <source>
        <dbReference type="SAM" id="MobiDB-lite"/>
    </source>
</evidence>
<proteinExistence type="predicted"/>
<dbReference type="PANTHER" id="PTHR33734">
    <property type="entry name" value="LYSM DOMAIN-CONTAINING GPI-ANCHORED PROTEIN 2"/>
    <property type="match status" value="1"/>
</dbReference>